<protein>
    <submittedName>
        <fullName evidence="2">Unnamed protein product</fullName>
    </submittedName>
</protein>
<comment type="caution">
    <text evidence="2">The sequence shown here is derived from an EMBL/GenBank/DDBJ whole genome shotgun (WGS) entry which is preliminary data.</text>
</comment>
<keyword evidence="3" id="KW-1185">Reference proteome</keyword>
<dbReference type="EMBL" id="BSXT01000532">
    <property type="protein sequence ID" value="GMF29424.1"/>
    <property type="molecule type" value="Genomic_DNA"/>
</dbReference>
<evidence type="ECO:0000313" key="3">
    <source>
        <dbReference type="Proteomes" id="UP001165121"/>
    </source>
</evidence>
<dbReference type="OrthoDB" id="117764at2759"/>
<evidence type="ECO:0000256" key="1">
    <source>
        <dbReference type="SAM" id="MobiDB-lite"/>
    </source>
</evidence>
<sequence length="73" mass="7880">MLDSARYRFTRIPRPGTSGFDIGGSKLEGSGSDEVSTDQSQDESLDLIKPSVLGRRSYIDDILVTAGVLGPFM</sequence>
<dbReference type="AlphaFoldDB" id="A0A9W6UAP8"/>
<reference evidence="2" key="1">
    <citation type="submission" date="2023-04" db="EMBL/GenBank/DDBJ databases">
        <title>Phytophthora fragariaefolia NBRC 109709.</title>
        <authorList>
            <person name="Ichikawa N."/>
            <person name="Sato H."/>
            <person name="Tonouchi N."/>
        </authorList>
    </citation>
    <scope>NUCLEOTIDE SEQUENCE</scope>
    <source>
        <strain evidence="2">NBRC 109709</strain>
    </source>
</reference>
<proteinExistence type="predicted"/>
<accession>A0A9W6UAP8</accession>
<evidence type="ECO:0000313" key="2">
    <source>
        <dbReference type="EMBL" id="GMF29424.1"/>
    </source>
</evidence>
<dbReference type="Proteomes" id="UP001165121">
    <property type="component" value="Unassembled WGS sequence"/>
</dbReference>
<name>A0A9W6UAP8_9STRA</name>
<gene>
    <name evidence="2" type="ORF">Pfra01_000629400</name>
</gene>
<organism evidence="2 3">
    <name type="scientific">Phytophthora fragariaefolia</name>
    <dbReference type="NCBI Taxonomy" id="1490495"/>
    <lineage>
        <taxon>Eukaryota</taxon>
        <taxon>Sar</taxon>
        <taxon>Stramenopiles</taxon>
        <taxon>Oomycota</taxon>
        <taxon>Peronosporomycetes</taxon>
        <taxon>Peronosporales</taxon>
        <taxon>Peronosporaceae</taxon>
        <taxon>Phytophthora</taxon>
    </lineage>
</organism>
<feature type="region of interest" description="Disordered" evidence="1">
    <location>
        <begin position="14"/>
        <end position="43"/>
    </location>
</feature>